<feature type="binding site" evidence="8">
    <location>
        <position position="130"/>
    </location>
    <ligand>
        <name>Zn(2+)</name>
        <dbReference type="ChEBI" id="CHEBI:29105"/>
    </ligand>
</feature>
<keyword evidence="2 8" id="KW-0479">Metal-binding</keyword>
<feature type="binding site" evidence="8">
    <location>
        <position position="215"/>
    </location>
    <ligand>
        <name>Zn(2+)</name>
        <dbReference type="ChEBI" id="CHEBI:29105"/>
    </ligand>
</feature>
<evidence type="ECO:0000256" key="3">
    <source>
        <dbReference type="ARBA" id="ARBA00022801"/>
    </source>
</evidence>
<evidence type="ECO:0000313" key="10">
    <source>
        <dbReference type="EMBL" id="RIV78200.1"/>
    </source>
</evidence>
<dbReference type="InterPro" id="IPR011059">
    <property type="entry name" value="Metal-dep_hydrolase_composite"/>
</dbReference>
<dbReference type="SUPFAM" id="SSF51556">
    <property type="entry name" value="Metallo-dependent hydrolases"/>
    <property type="match status" value="1"/>
</dbReference>
<dbReference type="AlphaFoldDB" id="A0A418NHZ7"/>
<proteinExistence type="inferred from homology"/>
<feature type="binding site" evidence="7">
    <location>
        <begin position="218"/>
        <end position="219"/>
    </location>
    <ligand>
        <name>substrate</name>
    </ligand>
</feature>
<evidence type="ECO:0000256" key="1">
    <source>
        <dbReference type="ARBA" id="ARBA00010716"/>
    </source>
</evidence>
<dbReference type="InterPro" id="IPR006680">
    <property type="entry name" value="Amidohydro-rel"/>
</dbReference>
<dbReference type="EC" id="3.5.1.25" evidence="10"/>
<keyword evidence="11" id="KW-1185">Reference proteome</keyword>
<dbReference type="InterPro" id="IPR032466">
    <property type="entry name" value="Metal_Hydrolase"/>
</dbReference>
<keyword evidence="3 5" id="KW-0378">Hydrolase</keyword>
<dbReference type="GO" id="GO:0008448">
    <property type="term" value="F:N-acetylglucosamine-6-phosphate deacetylase activity"/>
    <property type="evidence" value="ECO:0007669"/>
    <property type="project" value="UniProtKB-EC"/>
</dbReference>
<dbReference type="Proteomes" id="UP000285092">
    <property type="component" value="Unassembled WGS sequence"/>
</dbReference>
<evidence type="ECO:0000256" key="2">
    <source>
        <dbReference type="ARBA" id="ARBA00022723"/>
    </source>
</evidence>
<feature type="binding site" evidence="7">
    <location>
        <position position="250"/>
    </location>
    <ligand>
        <name>substrate</name>
    </ligand>
</feature>
<dbReference type="GO" id="GO:0046872">
    <property type="term" value="F:metal ion binding"/>
    <property type="evidence" value="ECO:0007669"/>
    <property type="project" value="UniProtKB-KW"/>
</dbReference>
<dbReference type="FunFam" id="3.20.20.140:FF:000004">
    <property type="entry name" value="N-acetylglucosamine-6-phosphate deacetylase"/>
    <property type="match status" value="1"/>
</dbReference>
<gene>
    <name evidence="10" type="primary">nagA</name>
    <name evidence="10" type="ORF">D2V04_10060</name>
</gene>
<feature type="binding site" evidence="7">
    <location>
        <begin position="306"/>
        <end position="308"/>
    </location>
    <ligand>
        <name>substrate</name>
    </ligand>
</feature>
<dbReference type="GO" id="GO:0006046">
    <property type="term" value="P:N-acetylglucosamine catabolic process"/>
    <property type="evidence" value="ECO:0007669"/>
    <property type="project" value="TreeGrafter"/>
</dbReference>
<dbReference type="InterPro" id="IPR003764">
    <property type="entry name" value="GlcNAc_6-P_deAcase"/>
</dbReference>
<protein>
    <submittedName>
        <fullName evidence="10">N-acetylglucosamine-6-phosphate deacetylase</fullName>
        <ecNumber evidence="10">3.5.1.25</ecNumber>
    </submittedName>
</protein>
<dbReference type="PANTHER" id="PTHR11113:SF14">
    <property type="entry name" value="N-ACETYLGLUCOSAMINE-6-PHOSPHATE DEACETYLASE"/>
    <property type="match status" value="1"/>
</dbReference>
<dbReference type="SUPFAM" id="SSF51338">
    <property type="entry name" value="Composite domain of metallo-dependent hydrolases"/>
    <property type="match status" value="1"/>
</dbReference>
<dbReference type="Gene3D" id="3.20.20.140">
    <property type="entry name" value="Metal-dependent hydrolases"/>
    <property type="match status" value="1"/>
</dbReference>
<keyword evidence="4 5" id="KW-0119">Carbohydrate metabolism</keyword>
<comment type="caution">
    <text evidence="10">The sequence shown here is derived from an EMBL/GenBank/DDBJ whole genome shotgun (WGS) entry which is preliminary data.</text>
</comment>
<comment type="similarity">
    <text evidence="1 5">Belongs to the metallo-dependent hydrolases superfamily. NagA family.</text>
</comment>
<feature type="binding site" evidence="8">
    <location>
        <position position="194"/>
    </location>
    <ligand>
        <name>Zn(2+)</name>
        <dbReference type="ChEBI" id="CHEBI:29105"/>
    </ligand>
</feature>
<dbReference type="PANTHER" id="PTHR11113">
    <property type="entry name" value="N-ACETYLGLUCOSAMINE-6-PHOSPHATE DEACETYLASE"/>
    <property type="match status" value="1"/>
</dbReference>
<feature type="binding site" evidence="7">
    <location>
        <position position="141"/>
    </location>
    <ligand>
        <name>substrate</name>
    </ligand>
</feature>
<dbReference type="NCBIfam" id="TIGR00221">
    <property type="entry name" value="nagA"/>
    <property type="match status" value="1"/>
</dbReference>
<dbReference type="RefSeq" id="WP_119513531.1">
    <property type="nucleotide sequence ID" value="NZ_QXFK01000016.1"/>
</dbReference>
<evidence type="ECO:0000256" key="8">
    <source>
        <dbReference type="PIRSR" id="PIRSR038994-3"/>
    </source>
</evidence>
<dbReference type="OrthoDB" id="9776488at2"/>
<evidence type="ECO:0000256" key="6">
    <source>
        <dbReference type="PIRSR" id="PIRSR038994-1"/>
    </source>
</evidence>
<dbReference type="Gene3D" id="2.30.40.10">
    <property type="entry name" value="Urease, subunit C, domain 1"/>
    <property type="match status" value="1"/>
</dbReference>
<comment type="cofactor">
    <cofactor evidence="8">
        <name>a divalent metal cation</name>
        <dbReference type="ChEBI" id="CHEBI:60240"/>
    </cofactor>
    <text evidence="8">Binds 1 divalent metal cation per subunit.</text>
</comment>
<sequence length="381" mass="40422">MTAKAFVGGRILAGGRFLEGRAVVVEDDRIASVVDESELPGDAERIELDGAHLLPGFVDIQVNGGGGVLFNDDPSVAAIRTIAETHARFGTTALLPTLISDDLDKVAAAIEAVERAIAEGVPGVIGIHLEGPFLSTDRKGVHDETKFRPFLEEHVELMSRLRGGTMVVTLSPEQADPPVIRALRGRGVRVCAGHTNATYDAMRAALDAGVTGFTHLFNAMSPLTSREPGVVGAALEDLESWCGLIVDGHHVSPVTLRLALRCKPLDRFMLVTDAMPSVGMEDGCFYLQGRRIHVEAGTCRADDGTLAGSDLDMARALRNAVETLDLDLAQAAAMASTHPAAFLGCERDHGVLREGARADFVVLGSGLQLQSTWIGGRKVHG</sequence>
<accession>A0A418NHZ7</accession>
<evidence type="ECO:0000256" key="7">
    <source>
        <dbReference type="PIRSR" id="PIRSR038994-2"/>
    </source>
</evidence>
<evidence type="ECO:0000313" key="11">
    <source>
        <dbReference type="Proteomes" id="UP000285092"/>
    </source>
</evidence>
<name>A0A418NHZ7_9SPHN</name>
<reference evidence="10 11" key="1">
    <citation type="submission" date="2018-08" db="EMBL/GenBank/DDBJ databases">
        <title>Altererythrobacter sp.Ery1 and Ery12, the genome sequencing of novel strains in genus Alterythrobacter.</title>
        <authorList>
            <person name="Cheng H."/>
            <person name="Wu Y.-H."/>
            <person name="Fang C."/>
            <person name="Xu X.-W."/>
        </authorList>
    </citation>
    <scope>NUCLEOTIDE SEQUENCE [LARGE SCALE GENOMIC DNA]</scope>
    <source>
        <strain evidence="10 11">Ery1</strain>
    </source>
</reference>
<dbReference type="Pfam" id="PF01979">
    <property type="entry name" value="Amidohydro_1"/>
    <property type="match status" value="1"/>
</dbReference>
<evidence type="ECO:0000256" key="4">
    <source>
        <dbReference type="ARBA" id="ARBA00023277"/>
    </source>
</evidence>
<dbReference type="PIRSF" id="PIRSF038994">
    <property type="entry name" value="NagA"/>
    <property type="match status" value="1"/>
</dbReference>
<organism evidence="10 11">
    <name type="scientific">Pelagerythrobacter aerophilus</name>
    <dbReference type="NCBI Taxonomy" id="2306995"/>
    <lineage>
        <taxon>Bacteria</taxon>
        <taxon>Pseudomonadati</taxon>
        <taxon>Pseudomonadota</taxon>
        <taxon>Alphaproteobacteria</taxon>
        <taxon>Sphingomonadales</taxon>
        <taxon>Erythrobacteraceae</taxon>
        <taxon>Pelagerythrobacter</taxon>
    </lineage>
</organism>
<feature type="domain" description="Amidohydrolase-related" evidence="9">
    <location>
        <begin position="53"/>
        <end position="378"/>
    </location>
</feature>
<dbReference type="CDD" id="cd00854">
    <property type="entry name" value="NagA"/>
    <property type="match status" value="1"/>
</dbReference>
<feature type="binding site" evidence="7">
    <location>
        <position position="226"/>
    </location>
    <ligand>
        <name>substrate</name>
    </ligand>
</feature>
<feature type="active site" description="Proton donor/acceptor" evidence="6">
    <location>
        <position position="273"/>
    </location>
</feature>
<evidence type="ECO:0000259" key="9">
    <source>
        <dbReference type="Pfam" id="PF01979"/>
    </source>
</evidence>
<evidence type="ECO:0000256" key="5">
    <source>
        <dbReference type="PIRNR" id="PIRNR038994"/>
    </source>
</evidence>
<dbReference type="EMBL" id="QXFK01000016">
    <property type="protein sequence ID" value="RIV78200.1"/>
    <property type="molecule type" value="Genomic_DNA"/>
</dbReference>